<proteinExistence type="predicted"/>
<organism evidence="1 2">
    <name type="scientific">Persea americana</name>
    <name type="common">Avocado</name>
    <dbReference type="NCBI Taxonomy" id="3435"/>
    <lineage>
        <taxon>Eukaryota</taxon>
        <taxon>Viridiplantae</taxon>
        <taxon>Streptophyta</taxon>
        <taxon>Embryophyta</taxon>
        <taxon>Tracheophyta</taxon>
        <taxon>Spermatophyta</taxon>
        <taxon>Magnoliopsida</taxon>
        <taxon>Magnoliidae</taxon>
        <taxon>Laurales</taxon>
        <taxon>Lauraceae</taxon>
        <taxon>Persea</taxon>
    </lineage>
</organism>
<protein>
    <submittedName>
        <fullName evidence="1">Uncharacterized protein</fullName>
    </submittedName>
</protein>
<sequence length="955" mass="104679">MDDFGILARDFGFRPQGKSAPMSASKGPATTTATSVGIGSVGGSRSTSSATARSAWNSTPSGESLIGDDDGLFGPSSHNQSRPEYGGLSGYDDVFGGPPRYSNQGRAPPPPAPTPSSAASPFDSLFPGSKESPTGTSSMPVYDKPVYDDDIFDGVPGLKSTGAVRFDDVFASMSNAQNDASQYDDLLGNFGRAEPELKKGSRGNRSGGTEREVTGFDDLIPGFGGSSPPPNRGTSESSRTANSAVPPTKSSSSVLDEPFVVIESTSVPVYSSSGLFTDPLEHISKPNNSGTTKADGSSVSGGVFDDINAFDGLTKSAPFSDKDRNNKSPSRTKAGNGPAEKATMSDFDNTVHRKMPSDDYQPPHQTLFDIPTGPSNSHKTTGRSGFNPKNVNAYEASLQDMSPESDGNLDSSDDVWLTVEEIPLFTQPTSAPPPSRPPPPKPVSFPKADKSSAAGSSAKRKVGVADSVKSFGVSSVDELEDFAMGKPRNYADERVDVLSSEEEIETNSAAAASAAAMKEAMDRAEAKFKHAKEVRERERDLKGVKSRDSAQQEDENARKDAQEREYREKQERLDRERELREREEKEREQKRLEKEREREREEREKARQAVERATREARERAAAEARLKAERVAVEKVNAEARERAERAAVQRAQAEARERAATEARERAEKAALEVKQREKAAVARAAQEVRYRAERAAVERAAEEARARAAEEARLRAAREKQQQQQKNENDLESFFSARPNSAPRQRAATSDPAFDTQFQSKPVSEGTRRASVSTPSTMRKASSTTNIVDDLSSVFGAATSTEEFQEIEGETQERRRARLERQQRTHQRAQQALAEKNARDMQTQRDQAERHRIAETLDIEIKRWAAGKEGNLRALLSTLQYVLWPECGWQPVSLTDLITAASVKKVYRKATLSVHPDKVQQKGANLQQKYIAEKVFDLLKEAYNKFNSEELF</sequence>
<reference evidence="1 2" key="1">
    <citation type="journal article" date="2022" name="Hortic Res">
        <title>A haplotype resolved chromosomal level avocado genome allows analysis of novel avocado genes.</title>
        <authorList>
            <person name="Nath O."/>
            <person name="Fletcher S.J."/>
            <person name="Hayward A."/>
            <person name="Shaw L.M."/>
            <person name="Masouleh A.K."/>
            <person name="Furtado A."/>
            <person name="Henry R.J."/>
            <person name="Mitter N."/>
        </authorList>
    </citation>
    <scope>NUCLEOTIDE SEQUENCE [LARGE SCALE GENOMIC DNA]</scope>
    <source>
        <strain evidence="2">cv. Hass</strain>
    </source>
</reference>
<name>A0ACC2KCC3_PERAE</name>
<accession>A0ACC2KCC3</accession>
<evidence type="ECO:0000313" key="1">
    <source>
        <dbReference type="EMBL" id="KAJ8618784.1"/>
    </source>
</evidence>
<gene>
    <name evidence="1" type="ORF">MRB53_014970</name>
</gene>
<comment type="caution">
    <text evidence="1">The sequence shown here is derived from an EMBL/GenBank/DDBJ whole genome shotgun (WGS) entry which is preliminary data.</text>
</comment>
<dbReference type="Proteomes" id="UP001234297">
    <property type="component" value="Chromosome 4"/>
</dbReference>
<evidence type="ECO:0000313" key="2">
    <source>
        <dbReference type="Proteomes" id="UP001234297"/>
    </source>
</evidence>
<dbReference type="EMBL" id="CM056812">
    <property type="protein sequence ID" value="KAJ8618784.1"/>
    <property type="molecule type" value="Genomic_DNA"/>
</dbReference>
<keyword evidence="2" id="KW-1185">Reference proteome</keyword>